<dbReference type="InterPro" id="IPR003663">
    <property type="entry name" value="Sugar/inositol_transpt"/>
</dbReference>
<proteinExistence type="inferred from homology"/>
<evidence type="ECO:0000259" key="10">
    <source>
        <dbReference type="PROSITE" id="PS50850"/>
    </source>
</evidence>
<dbReference type="GeneID" id="96002782"/>
<keyword evidence="4 9" id="KW-0812">Transmembrane</keyword>
<evidence type="ECO:0000256" key="1">
    <source>
        <dbReference type="ARBA" id="ARBA00004141"/>
    </source>
</evidence>
<evidence type="ECO:0000256" key="8">
    <source>
        <dbReference type="SAM" id="MobiDB-lite"/>
    </source>
</evidence>
<feature type="domain" description="Major facilitator superfamily (MFS) profile" evidence="10">
    <location>
        <begin position="56"/>
        <end position="499"/>
    </location>
</feature>
<evidence type="ECO:0000256" key="9">
    <source>
        <dbReference type="SAM" id="Phobius"/>
    </source>
</evidence>
<evidence type="ECO:0000256" key="6">
    <source>
        <dbReference type="ARBA" id="ARBA00023136"/>
    </source>
</evidence>
<name>A0AB34L133_9PEZI</name>
<evidence type="ECO:0000256" key="4">
    <source>
        <dbReference type="ARBA" id="ARBA00022692"/>
    </source>
</evidence>
<keyword evidence="5 9" id="KW-1133">Transmembrane helix</keyword>
<evidence type="ECO:0000256" key="5">
    <source>
        <dbReference type="ARBA" id="ARBA00022989"/>
    </source>
</evidence>
<dbReference type="PROSITE" id="PS50850">
    <property type="entry name" value="MFS"/>
    <property type="match status" value="1"/>
</dbReference>
<comment type="subcellular location">
    <subcellularLocation>
        <location evidence="1">Membrane</location>
        <topology evidence="1">Multi-pass membrane protein</topology>
    </subcellularLocation>
</comment>
<evidence type="ECO:0000256" key="2">
    <source>
        <dbReference type="ARBA" id="ARBA00010992"/>
    </source>
</evidence>
<dbReference type="SUPFAM" id="SSF103473">
    <property type="entry name" value="MFS general substrate transporter"/>
    <property type="match status" value="1"/>
</dbReference>
<comment type="caution">
    <text evidence="11">The sequence shown here is derived from an EMBL/GenBank/DDBJ whole genome shotgun (WGS) entry which is preliminary data.</text>
</comment>
<dbReference type="NCBIfam" id="TIGR00879">
    <property type="entry name" value="SP"/>
    <property type="match status" value="1"/>
</dbReference>
<evidence type="ECO:0000313" key="12">
    <source>
        <dbReference type="Proteomes" id="UP000803884"/>
    </source>
</evidence>
<dbReference type="PANTHER" id="PTHR48022">
    <property type="entry name" value="PLASTIDIC GLUCOSE TRANSPORTER 4"/>
    <property type="match status" value="1"/>
</dbReference>
<accession>A0AB34L133</accession>
<feature type="transmembrane region" description="Helical" evidence="9">
    <location>
        <begin position="314"/>
        <end position="336"/>
    </location>
</feature>
<dbReference type="GO" id="GO:0005351">
    <property type="term" value="F:carbohydrate:proton symporter activity"/>
    <property type="evidence" value="ECO:0007669"/>
    <property type="project" value="TreeGrafter"/>
</dbReference>
<gene>
    <name evidence="11" type="ORF">WHR41_01338</name>
</gene>
<keyword evidence="6 9" id="KW-0472">Membrane</keyword>
<dbReference type="Gene3D" id="1.20.1250.20">
    <property type="entry name" value="MFS general substrate transporter like domains"/>
    <property type="match status" value="1"/>
</dbReference>
<reference evidence="11 12" key="1">
    <citation type="journal article" date="2020" name="Microbiol. Resour. Announc.">
        <title>Draft Genome Sequence of a Cladosporium Species Isolated from the Mesophotic Ascidian Didemnum maculosum.</title>
        <authorList>
            <person name="Gioti A."/>
            <person name="Siaperas R."/>
            <person name="Nikolaivits E."/>
            <person name="Le Goff G."/>
            <person name="Ouazzani J."/>
            <person name="Kotoulas G."/>
            <person name="Topakas E."/>
        </authorList>
    </citation>
    <scope>NUCLEOTIDE SEQUENCE [LARGE SCALE GENOMIC DNA]</scope>
    <source>
        <strain evidence="11 12">TM138-S3</strain>
    </source>
</reference>
<feature type="transmembrane region" description="Helical" evidence="9">
    <location>
        <begin position="379"/>
        <end position="398"/>
    </location>
</feature>
<sequence>MAATNNSASIDKGPVSEHHEPMQSEVLAAEASQAAAAEHNMSLWQAIKTYPKAIGWSVLLSSTLIMEGYDLALLGNLYASQVFSKKYGEWNPDDEKYQVSAAWQSGLSNGARAGEIIGLIIAGWFTDRYGAKKTTLGFLVMMIATIFVLFFAPNVQVLVAGEVLCGIPWGAFQSVAAQYASEVAPVNLRPYLTTFINMCWVIGQFFAAAVSRGSVDYTDSRAYRIPFGVQWLWPVLIISGLIFAPESPWWFVRKNRRSDARTSLLRLTSSKQTDFNPDETIAMIEHTNEMEKLAKEGTTYMDCFRGVDLRRTEVVVGIWTVQTLGGQNLMGFFSYFLTQAGMDTRNSFSLSMANSALGIIGTAGSWFLMSKVGRRKIHFGGLCAQFLLLIIVGSLSFAGTNASLWAIGGVLIVFTFTYDFTVGPVTYSLVSELSSTRLKAKTIVLARAAYNASNIFVNVMTNYQLSSTAWDWGARTAFFWAGTCLLSCIWVYFRLPEPKGRTYAELDMLFEKRVPARRFAKTEVDPFTAEATGGKSVE</sequence>
<dbReference type="InterPro" id="IPR036259">
    <property type="entry name" value="MFS_trans_sf"/>
</dbReference>
<dbReference type="Pfam" id="PF00083">
    <property type="entry name" value="Sugar_tr"/>
    <property type="match status" value="1"/>
</dbReference>
<feature type="transmembrane region" description="Helical" evidence="9">
    <location>
        <begin position="472"/>
        <end position="493"/>
    </location>
</feature>
<keyword evidence="3 7" id="KW-0813">Transport</keyword>
<evidence type="ECO:0000256" key="7">
    <source>
        <dbReference type="RuleBase" id="RU003346"/>
    </source>
</evidence>
<dbReference type="GO" id="GO:0016020">
    <property type="term" value="C:membrane"/>
    <property type="evidence" value="ECO:0007669"/>
    <property type="project" value="UniProtKB-SubCell"/>
</dbReference>
<dbReference type="InterPro" id="IPR005829">
    <property type="entry name" value="Sugar_transporter_CS"/>
</dbReference>
<evidence type="ECO:0000256" key="3">
    <source>
        <dbReference type="ARBA" id="ARBA00022448"/>
    </source>
</evidence>
<dbReference type="Proteomes" id="UP000803884">
    <property type="component" value="Unassembled WGS sequence"/>
</dbReference>
<dbReference type="InterPro" id="IPR020846">
    <property type="entry name" value="MFS_dom"/>
</dbReference>
<feature type="transmembrane region" description="Helical" evidence="9">
    <location>
        <begin position="158"/>
        <end position="179"/>
    </location>
</feature>
<feature type="transmembrane region" description="Helical" evidence="9">
    <location>
        <begin position="191"/>
        <end position="211"/>
    </location>
</feature>
<comment type="similarity">
    <text evidence="2 7">Belongs to the major facilitator superfamily. Sugar transporter (TC 2.A.1.1) family.</text>
</comment>
<evidence type="ECO:0000313" key="11">
    <source>
        <dbReference type="EMBL" id="KAL1589901.1"/>
    </source>
</evidence>
<dbReference type="AlphaFoldDB" id="A0AB34L133"/>
<organism evidence="11 12">
    <name type="scientific">Cladosporium halotolerans</name>
    <dbReference type="NCBI Taxonomy" id="1052096"/>
    <lineage>
        <taxon>Eukaryota</taxon>
        <taxon>Fungi</taxon>
        <taxon>Dikarya</taxon>
        <taxon>Ascomycota</taxon>
        <taxon>Pezizomycotina</taxon>
        <taxon>Dothideomycetes</taxon>
        <taxon>Dothideomycetidae</taxon>
        <taxon>Cladosporiales</taxon>
        <taxon>Cladosporiaceae</taxon>
        <taxon>Cladosporium</taxon>
    </lineage>
</organism>
<dbReference type="InterPro" id="IPR005828">
    <property type="entry name" value="MFS_sugar_transport-like"/>
</dbReference>
<feature type="transmembrane region" description="Helical" evidence="9">
    <location>
        <begin position="442"/>
        <end position="460"/>
    </location>
</feature>
<dbReference type="PANTHER" id="PTHR48022:SF76">
    <property type="entry name" value="MALTOSE PERMEASE, PUTATIVE (AFU_ORTHOLOGUE AFUA_8G07240)-RELATED"/>
    <property type="match status" value="1"/>
</dbReference>
<feature type="transmembrane region" description="Helical" evidence="9">
    <location>
        <begin position="231"/>
        <end position="252"/>
    </location>
</feature>
<feature type="region of interest" description="Disordered" evidence="8">
    <location>
        <begin position="1"/>
        <end position="22"/>
    </location>
</feature>
<dbReference type="PROSITE" id="PS00217">
    <property type="entry name" value="SUGAR_TRANSPORT_2"/>
    <property type="match status" value="1"/>
</dbReference>
<dbReference type="FunFam" id="1.20.1250.20:FF:000149">
    <property type="entry name" value="MFS transporter, SP family, general alpha glucoside:H+ symporter"/>
    <property type="match status" value="1"/>
</dbReference>
<feature type="transmembrane region" description="Helical" evidence="9">
    <location>
        <begin position="404"/>
        <end position="430"/>
    </location>
</feature>
<keyword evidence="12" id="KW-1185">Reference proteome</keyword>
<dbReference type="InterPro" id="IPR050360">
    <property type="entry name" value="MFS_Sugar_Transporters"/>
</dbReference>
<dbReference type="EMBL" id="JAAQHG020000003">
    <property type="protein sequence ID" value="KAL1589901.1"/>
    <property type="molecule type" value="Genomic_DNA"/>
</dbReference>
<feature type="transmembrane region" description="Helical" evidence="9">
    <location>
        <begin position="348"/>
        <end position="367"/>
    </location>
</feature>
<feature type="transmembrane region" description="Helical" evidence="9">
    <location>
        <begin position="134"/>
        <end position="152"/>
    </location>
</feature>
<dbReference type="RefSeq" id="XP_069233006.1">
    <property type="nucleotide sequence ID" value="XM_069369944.1"/>
</dbReference>
<protein>
    <recommendedName>
        <fullName evidence="10">Major facilitator superfamily (MFS) profile domain-containing protein</fullName>
    </recommendedName>
</protein>